<name>A0ABP7F3T4_9ACTN</name>
<sequence length="68" mass="7462">MERGSDKHGPKLDDEMESEIQGVLKGKQPTRADEAREPEPTVTEEGESAIADPEAVDEEAETPDRPTE</sequence>
<dbReference type="EMBL" id="BAABDD010000003">
    <property type="protein sequence ID" value="GAA3730769.1"/>
    <property type="molecule type" value="Genomic_DNA"/>
</dbReference>
<evidence type="ECO:0000313" key="3">
    <source>
        <dbReference type="Proteomes" id="UP001500908"/>
    </source>
</evidence>
<organism evidence="2 3">
    <name type="scientific">Salinactinospora qingdaonensis</name>
    <dbReference type="NCBI Taxonomy" id="702744"/>
    <lineage>
        <taxon>Bacteria</taxon>
        <taxon>Bacillati</taxon>
        <taxon>Actinomycetota</taxon>
        <taxon>Actinomycetes</taxon>
        <taxon>Streptosporangiales</taxon>
        <taxon>Nocardiopsidaceae</taxon>
        <taxon>Salinactinospora</taxon>
    </lineage>
</organism>
<feature type="compositionally biased region" description="Basic and acidic residues" evidence="1">
    <location>
        <begin position="1"/>
        <end position="13"/>
    </location>
</feature>
<protein>
    <submittedName>
        <fullName evidence="2">Uncharacterized protein</fullName>
    </submittedName>
</protein>
<proteinExistence type="predicted"/>
<evidence type="ECO:0000256" key="1">
    <source>
        <dbReference type="SAM" id="MobiDB-lite"/>
    </source>
</evidence>
<accession>A0ABP7F3T4</accession>
<reference evidence="3" key="1">
    <citation type="journal article" date="2019" name="Int. J. Syst. Evol. Microbiol.">
        <title>The Global Catalogue of Microorganisms (GCM) 10K type strain sequencing project: providing services to taxonomists for standard genome sequencing and annotation.</title>
        <authorList>
            <consortium name="The Broad Institute Genomics Platform"/>
            <consortium name="The Broad Institute Genome Sequencing Center for Infectious Disease"/>
            <person name="Wu L."/>
            <person name="Ma J."/>
        </authorList>
    </citation>
    <scope>NUCLEOTIDE SEQUENCE [LARGE SCALE GENOMIC DNA]</scope>
    <source>
        <strain evidence="3">JCM 17137</strain>
    </source>
</reference>
<dbReference type="Proteomes" id="UP001500908">
    <property type="component" value="Unassembled WGS sequence"/>
</dbReference>
<keyword evidence="3" id="KW-1185">Reference proteome</keyword>
<evidence type="ECO:0000313" key="2">
    <source>
        <dbReference type="EMBL" id="GAA3730769.1"/>
    </source>
</evidence>
<comment type="caution">
    <text evidence="2">The sequence shown here is derived from an EMBL/GenBank/DDBJ whole genome shotgun (WGS) entry which is preliminary data.</text>
</comment>
<dbReference type="RefSeq" id="WP_344967631.1">
    <property type="nucleotide sequence ID" value="NZ_BAABDD010000003.1"/>
</dbReference>
<feature type="compositionally biased region" description="Basic and acidic residues" evidence="1">
    <location>
        <begin position="30"/>
        <end position="39"/>
    </location>
</feature>
<feature type="region of interest" description="Disordered" evidence="1">
    <location>
        <begin position="1"/>
        <end position="68"/>
    </location>
</feature>
<gene>
    <name evidence="2" type="ORF">GCM10022402_09300</name>
</gene>